<dbReference type="SUPFAM" id="SSF52540">
    <property type="entry name" value="P-loop containing nucleoside triphosphate hydrolases"/>
    <property type="match status" value="1"/>
</dbReference>
<protein>
    <submittedName>
        <fullName evidence="3">Uncharacterized protein</fullName>
    </submittedName>
</protein>
<keyword evidence="4" id="KW-1185">Reference proteome</keyword>
<evidence type="ECO:0000256" key="2">
    <source>
        <dbReference type="SAM" id="SignalP"/>
    </source>
</evidence>
<dbReference type="Proteomes" id="UP001230188">
    <property type="component" value="Unassembled WGS sequence"/>
</dbReference>
<sequence>MRRFIVVLLVMSEVSPLVVLHQRCARRREMSSVSMMARESSYLSAKQWEELGALEETTRCARACGGDRPTKIQAIAFGAMARGEHCIIADQTGSGRRWHICFRSRSGSGPRSARGRASPRRQRGPPCRAQSCLPRRRSSWHKWRAWDVQ</sequence>
<evidence type="ECO:0000313" key="4">
    <source>
        <dbReference type="Proteomes" id="UP001230188"/>
    </source>
</evidence>
<dbReference type="AlphaFoldDB" id="A0AAD7XQE7"/>
<dbReference type="EMBL" id="JAQMWT010000093">
    <property type="protein sequence ID" value="KAJ8610808.1"/>
    <property type="molecule type" value="Genomic_DNA"/>
</dbReference>
<keyword evidence="2" id="KW-0732">Signal</keyword>
<organism evidence="3 4">
    <name type="scientific">Chrysophaeum taylorii</name>
    <dbReference type="NCBI Taxonomy" id="2483200"/>
    <lineage>
        <taxon>Eukaryota</taxon>
        <taxon>Sar</taxon>
        <taxon>Stramenopiles</taxon>
        <taxon>Ochrophyta</taxon>
        <taxon>Pelagophyceae</taxon>
        <taxon>Pelagomonadales</taxon>
        <taxon>Pelagomonadaceae</taxon>
        <taxon>Chrysophaeum</taxon>
    </lineage>
</organism>
<feature type="region of interest" description="Disordered" evidence="1">
    <location>
        <begin position="103"/>
        <end position="132"/>
    </location>
</feature>
<feature type="compositionally biased region" description="Basic residues" evidence="1">
    <location>
        <begin position="113"/>
        <end position="123"/>
    </location>
</feature>
<reference evidence="3" key="1">
    <citation type="submission" date="2023-01" db="EMBL/GenBank/DDBJ databases">
        <title>Metagenome sequencing of chrysophaentin producing Chrysophaeum taylorii.</title>
        <authorList>
            <person name="Davison J."/>
            <person name="Bewley C."/>
        </authorList>
    </citation>
    <scope>NUCLEOTIDE SEQUENCE</scope>
    <source>
        <strain evidence="3">NIES-1699</strain>
    </source>
</reference>
<dbReference type="InterPro" id="IPR027417">
    <property type="entry name" value="P-loop_NTPase"/>
</dbReference>
<proteinExistence type="predicted"/>
<accession>A0AAD7XQE7</accession>
<evidence type="ECO:0000256" key="1">
    <source>
        <dbReference type="SAM" id="MobiDB-lite"/>
    </source>
</evidence>
<dbReference type="Gene3D" id="3.40.50.300">
    <property type="entry name" value="P-loop containing nucleotide triphosphate hydrolases"/>
    <property type="match status" value="1"/>
</dbReference>
<comment type="caution">
    <text evidence="3">The sequence shown here is derived from an EMBL/GenBank/DDBJ whole genome shotgun (WGS) entry which is preliminary data.</text>
</comment>
<feature type="chain" id="PRO_5042276389" evidence="2">
    <location>
        <begin position="17"/>
        <end position="149"/>
    </location>
</feature>
<name>A0AAD7XQE7_9STRA</name>
<gene>
    <name evidence="3" type="ORF">CTAYLR_006433</name>
</gene>
<feature type="signal peptide" evidence="2">
    <location>
        <begin position="1"/>
        <end position="16"/>
    </location>
</feature>
<evidence type="ECO:0000313" key="3">
    <source>
        <dbReference type="EMBL" id="KAJ8610808.1"/>
    </source>
</evidence>
<feature type="compositionally biased region" description="Low complexity" evidence="1">
    <location>
        <begin position="103"/>
        <end position="112"/>
    </location>
</feature>